<dbReference type="EMBL" id="RXNU01000003">
    <property type="protein sequence ID" value="RTR39631.1"/>
    <property type="molecule type" value="Genomic_DNA"/>
</dbReference>
<name>A0A3S0J7L0_9GAMM</name>
<organism evidence="8 9">
    <name type="scientific">Shewanella canadensis</name>
    <dbReference type="NCBI Taxonomy" id="271096"/>
    <lineage>
        <taxon>Bacteria</taxon>
        <taxon>Pseudomonadati</taxon>
        <taxon>Pseudomonadota</taxon>
        <taxon>Gammaproteobacteria</taxon>
        <taxon>Alteromonadales</taxon>
        <taxon>Shewanellaceae</taxon>
        <taxon>Shewanella</taxon>
    </lineage>
</organism>
<dbReference type="Pfam" id="PF07992">
    <property type="entry name" value="Pyr_redox_2"/>
    <property type="match status" value="1"/>
</dbReference>
<dbReference type="PANTHER" id="PTHR43429:SF1">
    <property type="entry name" value="NAD(P)H SULFUR OXIDOREDUCTASE (COA-DEPENDENT)"/>
    <property type="match status" value="1"/>
</dbReference>
<reference evidence="8 9" key="1">
    <citation type="submission" date="2018-12" db="EMBL/GenBank/DDBJ databases">
        <authorList>
            <person name="Yu L."/>
        </authorList>
    </citation>
    <scope>NUCLEOTIDE SEQUENCE [LARGE SCALE GENOMIC DNA]</scope>
    <source>
        <strain evidence="8 9">HAW-EB2</strain>
    </source>
</reference>
<keyword evidence="6" id="KW-0676">Redox-active center</keyword>
<dbReference type="PRINTS" id="PR00368">
    <property type="entry name" value="FADPNR"/>
</dbReference>
<dbReference type="Gene3D" id="3.50.50.60">
    <property type="entry name" value="FAD/NAD(P)-binding domain"/>
    <property type="match status" value="2"/>
</dbReference>
<feature type="domain" description="Rhodanese" evidence="7">
    <location>
        <begin position="460"/>
        <end position="546"/>
    </location>
</feature>
<sequence length="571" mass="62134">MRILIVGGVAGGASAAARSRRLNENAEIVMFERGPVVSFSNCCLPYHISGVVEKEETLILMNPKKFKAWFNIDARVNSNVISVNSEEKSIRVENTLTGEITTEQYDALVVSPGAGAITPPFNGLDKINYYNLKTVADVSKIVSFATEKRPKHMTVIGGGFIGLEAAENLRERGIDVTIVEGSDQIIPFVDREISYFGQAELVKHGIEVITNNLVESFDTRKVILKSGKQIETDGVILAIGVKPSTDFLKGSGVELSDRGYIKVSERYETTAKDIYAAGDAILVKNQLTGQDFPLAMAGPANKQGRLIADSIHGRKILNKGYIGSGVVKLFGINIASTGLSEKMLKNTEIDYEVVYAAPPGIVGIMPGAHLVYSKLLFEKGTGKILGGQFATKGSPDKRADVVATAIKAGLTVEDLADLELCYAPSFGTGKDVVNKMGYIGSNLNEGTFEQVAFTEVHDLLQAGEQVIDVREEIEYQAGHIEGAVNIPMSSIRQRLDELDMTRTVYVHCRTGERSYNMAMMLGANGFNVKNIAGSYVFVKAYEDMMQYNNPLRKNILIGDCNACASELEKRK</sequence>
<dbReference type="OrthoDB" id="9800167at2"/>
<dbReference type="SUPFAM" id="SSF51905">
    <property type="entry name" value="FAD/NAD(P)-binding domain"/>
    <property type="match status" value="1"/>
</dbReference>
<dbReference type="InterPro" id="IPR023753">
    <property type="entry name" value="FAD/NAD-binding_dom"/>
</dbReference>
<dbReference type="AlphaFoldDB" id="A0A3S0J7L0"/>
<evidence type="ECO:0000313" key="9">
    <source>
        <dbReference type="Proteomes" id="UP000267448"/>
    </source>
</evidence>
<comment type="caution">
    <text evidence="8">The sequence shown here is derived from an EMBL/GenBank/DDBJ whole genome shotgun (WGS) entry which is preliminary data.</text>
</comment>
<protein>
    <submittedName>
        <fullName evidence="8">Pyridine nucleotide-disulfide oxidoreductase</fullName>
    </submittedName>
</protein>
<evidence type="ECO:0000256" key="1">
    <source>
        <dbReference type="ARBA" id="ARBA00001974"/>
    </source>
</evidence>
<dbReference type="PANTHER" id="PTHR43429">
    <property type="entry name" value="PYRIDINE NUCLEOTIDE-DISULFIDE OXIDOREDUCTASE DOMAIN-CONTAINING"/>
    <property type="match status" value="1"/>
</dbReference>
<dbReference type="Proteomes" id="UP000267448">
    <property type="component" value="Unassembled WGS sequence"/>
</dbReference>
<dbReference type="InterPro" id="IPR004099">
    <property type="entry name" value="Pyr_nucl-diS_OxRdtase_dimer"/>
</dbReference>
<dbReference type="SUPFAM" id="SSF52821">
    <property type="entry name" value="Rhodanese/Cell cycle control phosphatase"/>
    <property type="match status" value="1"/>
</dbReference>
<dbReference type="Gene3D" id="3.40.250.10">
    <property type="entry name" value="Rhodanese-like domain"/>
    <property type="match status" value="1"/>
</dbReference>
<gene>
    <name evidence="8" type="ORF">EKG38_07460</name>
</gene>
<accession>A0A3S0J7L0</accession>
<dbReference type="InterPro" id="IPR050260">
    <property type="entry name" value="FAD-bd_OxRdtase"/>
</dbReference>
<keyword evidence="3" id="KW-0285">Flavoprotein</keyword>
<evidence type="ECO:0000256" key="4">
    <source>
        <dbReference type="ARBA" id="ARBA00022827"/>
    </source>
</evidence>
<dbReference type="InterPro" id="IPR036188">
    <property type="entry name" value="FAD/NAD-bd_sf"/>
</dbReference>
<comment type="cofactor">
    <cofactor evidence="1">
        <name>FAD</name>
        <dbReference type="ChEBI" id="CHEBI:57692"/>
    </cofactor>
</comment>
<dbReference type="SMART" id="SM00450">
    <property type="entry name" value="RHOD"/>
    <property type="match status" value="1"/>
</dbReference>
<evidence type="ECO:0000256" key="5">
    <source>
        <dbReference type="ARBA" id="ARBA00023002"/>
    </source>
</evidence>
<evidence type="ECO:0000256" key="6">
    <source>
        <dbReference type="ARBA" id="ARBA00023284"/>
    </source>
</evidence>
<evidence type="ECO:0000259" key="7">
    <source>
        <dbReference type="PROSITE" id="PS50206"/>
    </source>
</evidence>
<keyword evidence="9" id="KW-1185">Reference proteome</keyword>
<comment type="similarity">
    <text evidence="2">Belongs to the class-III pyridine nucleotide-disulfide oxidoreductase family.</text>
</comment>
<dbReference type="Pfam" id="PF00581">
    <property type="entry name" value="Rhodanese"/>
    <property type="match status" value="1"/>
</dbReference>
<evidence type="ECO:0000256" key="2">
    <source>
        <dbReference type="ARBA" id="ARBA00009130"/>
    </source>
</evidence>
<dbReference type="SUPFAM" id="SSF55424">
    <property type="entry name" value="FAD/NAD-linked reductases, dimerisation (C-terminal) domain"/>
    <property type="match status" value="1"/>
</dbReference>
<proteinExistence type="inferred from homology"/>
<dbReference type="PROSITE" id="PS50206">
    <property type="entry name" value="RHODANESE_3"/>
    <property type="match status" value="1"/>
</dbReference>
<dbReference type="InterPro" id="IPR016156">
    <property type="entry name" value="FAD/NAD-linked_Rdtase_dimer_sf"/>
</dbReference>
<dbReference type="GO" id="GO:0016491">
    <property type="term" value="F:oxidoreductase activity"/>
    <property type="evidence" value="ECO:0007669"/>
    <property type="project" value="UniProtKB-KW"/>
</dbReference>
<keyword evidence="4" id="KW-0274">FAD</keyword>
<dbReference type="Pfam" id="PF02852">
    <property type="entry name" value="Pyr_redox_dim"/>
    <property type="match status" value="1"/>
</dbReference>
<dbReference type="InterPro" id="IPR001763">
    <property type="entry name" value="Rhodanese-like_dom"/>
</dbReference>
<keyword evidence="5" id="KW-0560">Oxidoreductase</keyword>
<dbReference type="InterPro" id="IPR036873">
    <property type="entry name" value="Rhodanese-like_dom_sf"/>
</dbReference>
<evidence type="ECO:0000313" key="8">
    <source>
        <dbReference type="EMBL" id="RTR39631.1"/>
    </source>
</evidence>
<dbReference type="PRINTS" id="PR00411">
    <property type="entry name" value="PNDRDTASEI"/>
</dbReference>
<evidence type="ECO:0000256" key="3">
    <source>
        <dbReference type="ARBA" id="ARBA00022630"/>
    </source>
</evidence>